<dbReference type="Gene3D" id="3.30.470.30">
    <property type="entry name" value="DNA ligase/mRNA capping enzyme"/>
    <property type="match status" value="1"/>
</dbReference>
<name>A0AA38PKV6_9AGAR</name>
<evidence type="ECO:0000256" key="2">
    <source>
        <dbReference type="ARBA" id="ARBA00007572"/>
    </source>
</evidence>
<dbReference type="InterPro" id="IPR016059">
    <property type="entry name" value="DNA_ligase_ATP-dep_CS"/>
</dbReference>
<dbReference type="Gene3D" id="2.40.50.140">
    <property type="entry name" value="Nucleic acid-binding proteins"/>
    <property type="match status" value="1"/>
</dbReference>
<dbReference type="GO" id="GO:0006310">
    <property type="term" value="P:DNA recombination"/>
    <property type="evidence" value="ECO:0007669"/>
    <property type="project" value="UniProtKB-KW"/>
</dbReference>
<dbReference type="InterPro" id="IPR000977">
    <property type="entry name" value="DNA_ligase_ATP-dep"/>
</dbReference>
<evidence type="ECO:0000313" key="13">
    <source>
        <dbReference type="EMBL" id="KAJ3844586.1"/>
    </source>
</evidence>
<dbReference type="InterPro" id="IPR012308">
    <property type="entry name" value="DNA_ligase_ATP-dep_N"/>
</dbReference>
<proteinExistence type="inferred from homology"/>
<dbReference type="InterPro" id="IPR012310">
    <property type="entry name" value="DNA_ligase_ATP-dep_cent"/>
</dbReference>
<evidence type="ECO:0000256" key="9">
    <source>
        <dbReference type="RuleBase" id="RU000617"/>
    </source>
</evidence>
<feature type="domain" description="ATP-dependent DNA ligase family profile" evidence="12">
    <location>
        <begin position="523"/>
        <end position="679"/>
    </location>
</feature>
<feature type="region of interest" description="Disordered" evidence="11">
    <location>
        <begin position="823"/>
        <end position="851"/>
    </location>
</feature>
<dbReference type="GO" id="GO:0003910">
    <property type="term" value="F:DNA ligase (ATP) activity"/>
    <property type="evidence" value="ECO:0007669"/>
    <property type="project" value="UniProtKB-EC"/>
</dbReference>
<comment type="subcellular location">
    <subcellularLocation>
        <location evidence="1">Nucleus</location>
    </subcellularLocation>
</comment>
<dbReference type="SUPFAM" id="SSF56091">
    <property type="entry name" value="DNA ligase/mRNA capping enzyme, catalytic domain"/>
    <property type="match status" value="1"/>
</dbReference>
<evidence type="ECO:0000256" key="11">
    <source>
        <dbReference type="SAM" id="MobiDB-lite"/>
    </source>
</evidence>
<dbReference type="CDD" id="cd07969">
    <property type="entry name" value="OBF_DNA_ligase_I"/>
    <property type="match status" value="1"/>
</dbReference>
<dbReference type="AlphaFoldDB" id="A0AA38PKV6"/>
<dbReference type="PROSITE" id="PS50160">
    <property type="entry name" value="DNA_LIGASE_A3"/>
    <property type="match status" value="1"/>
</dbReference>
<dbReference type="NCBIfam" id="TIGR00574">
    <property type="entry name" value="dnl1"/>
    <property type="match status" value="1"/>
</dbReference>
<comment type="catalytic activity">
    <reaction evidence="8 9">
        <text>ATP + (deoxyribonucleotide)n-3'-hydroxyl + 5'-phospho-(deoxyribonucleotide)m = (deoxyribonucleotide)n+m + AMP + diphosphate.</text>
        <dbReference type="EC" id="6.5.1.1"/>
    </reaction>
</comment>
<keyword evidence="14" id="KW-1185">Reference proteome</keyword>
<accession>A0AA38PKV6</accession>
<feature type="region of interest" description="Disordered" evidence="11">
    <location>
        <begin position="69"/>
        <end position="90"/>
    </location>
</feature>
<feature type="compositionally biased region" description="Polar residues" evidence="11">
    <location>
        <begin position="75"/>
        <end position="90"/>
    </location>
</feature>
<dbReference type="GO" id="GO:0006273">
    <property type="term" value="P:lagging strand elongation"/>
    <property type="evidence" value="ECO:0007669"/>
    <property type="project" value="TreeGrafter"/>
</dbReference>
<evidence type="ECO:0000256" key="1">
    <source>
        <dbReference type="ARBA" id="ARBA00004123"/>
    </source>
</evidence>
<dbReference type="Gene3D" id="1.10.3260.10">
    <property type="entry name" value="DNA ligase, ATP-dependent, N-terminal domain"/>
    <property type="match status" value="1"/>
</dbReference>
<comment type="similarity">
    <text evidence="2 10">Belongs to the ATP-dependent DNA ligase family.</text>
</comment>
<dbReference type="GO" id="GO:0005634">
    <property type="term" value="C:nucleus"/>
    <property type="evidence" value="ECO:0007669"/>
    <property type="project" value="UniProtKB-SubCell"/>
</dbReference>
<evidence type="ECO:0000256" key="8">
    <source>
        <dbReference type="ARBA" id="ARBA00034003"/>
    </source>
</evidence>
<keyword evidence="4" id="KW-0235">DNA replication</keyword>
<evidence type="ECO:0000313" key="14">
    <source>
        <dbReference type="Proteomes" id="UP001163846"/>
    </source>
</evidence>
<dbReference type="Proteomes" id="UP001163846">
    <property type="component" value="Unassembled WGS sequence"/>
</dbReference>
<dbReference type="GO" id="GO:0006281">
    <property type="term" value="P:DNA repair"/>
    <property type="evidence" value="ECO:0007669"/>
    <property type="project" value="UniProtKB-KW"/>
</dbReference>
<dbReference type="PANTHER" id="PTHR45674:SF9">
    <property type="entry name" value="DNA LIGASE 3"/>
    <property type="match status" value="1"/>
</dbReference>
<keyword evidence="5 9" id="KW-0547">Nucleotide-binding</keyword>
<evidence type="ECO:0000256" key="3">
    <source>
        <dbReference type="ARBA" id="ARBA00022598"/>
    </source>
</evidence>
<dbReference type="InterPro" id="IPR012340">
    <property type="entry name" value="NA-bd_OB-fold"/>
</dbReference>
<dbReference type="Pfam" id="PF04675">
    <property type="entry name" value="DNA_ligase_A_N"/>
    <property type="match status" value="1"/>
</dbReference>
<gene>
    <name evidence="13" type="ORF">F5878DRAFT_85396</name>
</gene>
<keyword evidence="9" id="KW-0227">DNA damage</keyword>
<dbReference type="Pfam" id="PF01068">
    <property type="entry name" value="DNA_ligase_A_M"/>
    <property type="match status" value="1"/>
</dbReference>
<feature type="region of interest" description="Disordered" evidence="11">
    <location>
        <begin position="1"/>
        <end position="48"/>
    </location>
</feature>
<dbReference type="SUPFAM" id="SSF50249">
    <property type="entry name" value="Nucleic acid-binding proteins"/>
    <property type="match status" value="1"/>
</dbReference>
<dbReference type="InterPro" id="IPR050191">
    <property type="entry name" value="ATP-dep_DNA_ligase"/>
</dbReference>
<evidence type="ECO:0000256" key="6">
    <source>
        <dbReference type="ARBA" id="ARBA00022840"/>
    </source>
</evidence>
<evidence type="ECO:0000256" key="5">
    <source>
        <dbReference type="ARBA" id="ARBA00022741"/>
    </source>
</evidence>
<dbReference type="PANTHER" id="PTHR45674">
    <property type="entry name" value="DNA LIGASE 1/3 FAMILY MEMBER"/>
    <property type="match status" value="1"/>
</dbReference>
<dbReference type="InterPro" id="IPR036599">
    <property type="entry name" value="DNA_ligase_N_sf"/>
</dbReference>
<keyword evidence="6 9" id="KW-0067">ATP-binding</keyword>
<dbReference type="GO" id="GO:0071897">
    <property type="term" value="P:DNA biosynthetic process"/>
    <property type="evidence" value="ECO:0007669"/>
    <property type="project" value="InterPro"/>
</dbReference>
<dbReference type="GO" id="GO:0003677">
    <property type="term" value="F:DNA binding"/>
    <property type="evidence" value="ECO:0007669"/>
    <property type="project" value="InterPro"/>
</dbReference>
<dbReference type="EC" id="6.5.1.1" evidence="9"/>
<reference evidence="13" key="1">
    <citation type="submission" date="2022-08" db="EMBL/GenBank/DDBJ databases">
        <authorList>
            <consortium name="DOE Joint Genome Institute"/>
            <person name="Min B."/>
            <person name="Riley R."/>
            <person name="Sierra-Patev S."/>
            <person name="Naranjo-Ortiz M."/>
            <person name="Looney B."/>
            <person name="Konkel Z."/>
            <person name="Slot J.C."/>
            <person name="Sakamoto Y."/>
            <person name="Steenwyk J.L."/>
            <person name="Rokas A."/>
            <person name="Carro J."/>
            <person name="Camarero S."/>
            <person name="Ferreira P."/>
            <person name="Molpeceres G."/>
            <person name="Ruiz-Duenas F.J."/>
            <person name="Serrano A."/>
            <person name="Henrissat B."/>
            <person name="Drula E."/>
            <person name="Hughes K.W."/>
            <person name="Mata J.L."/>
            <person name="Ishikawa N.K."/>
            <person name="Vargas-Isla R."/>
            <person name="Ushijima S."/>
            <person name="Smith C.A."/>
            <person name="Ahrendt S."/>
            <person name="Andreopoulos W."/>
            <person name="He G."/>
            <person name="Labutti K."/>
            <person name="Lipzen A."/>
            <person name="Ng V."/>
            <person name="Sandor L."/>
            <person name="Barry K."/>
            <person name="Martinez A.T."/>
            <person name="Xiao Y."/>
            <person name="Gibbons J.G."/>
            <person name="Terashima K."/>
            <person name="Hibbett D.S."/>
            <person name="Grigoriev I.V."/>
        </authorList>
    </citation>
    <scope>NUCLEOTIDE SEQUENCE</scope>
    <source>
        <strain evidence="13">TFB9207</strain>
    </source>
</reference>
<dbReference type="CDD" id="cd07900">
    <property type="entry name" value="Adenylation_DNA_ligase_I_Euk"/>
    <property type="match status" value="1"/>
</dbReference>
<comment type="caution">
    <text evidence="13">The sequence shown here is derived from an EMBL/GenBank/DDBJ whole genome shotgun (WGS) entry which is preliminary data.</text>
</comment>
<keyword evidence="9" id="KW-0234">DNA repair</keyword>
<feature type="compositionally biased region" description="Polar residues" evidence="11">
    <location>
        <begin position="24"/>
        <end position="48"/>
    </location>
</feature>
<evidence type="ECO:0000256" key="10">
    <source>
        <dbReference type="RuleBase" id="RU004196"/>
    </source>
</evidence>
<keyword evidence="7" id="KW-0539">Nucleus</keyword>
<protein>
    <recommendedName>
        <fullName evidence="9">DNA ligase</fullName>
        <ecNumber evidence="9">6.5.1.1</ecNumber>
    </recommendedName>
</protein>
<dbReference type="FunFam" id="3.30.470.30:FF:000002">
    <property type="entry name" value="DNA ligase"/>
    <property type="match status" value="1"/>
</dbReference>
<keyword evidence="3 9" id="KW-0436">Ligase</keyword>
<feature type="compositionally biased region" description="Acidic residues" evidence="11">
    <location>
        <begin position="827"/>
        <end position="851"/>
    </location>
</feature>
<evidence type="ECO:0000259" key="12">
    <source>
        <dbReference type="PROSITE" id="PS50160"/>
    </source>
</evidence>
<dbReference type="EMBL" id="MU805950">
    <property type="protein sequence ID" value="KAJ3844586.1"/>
    <property type="molecule type" value="Genomic_DNA"/>
</dbReference>
<dbReference type="InterPro" id="IPR012309">
    <property type="entry name" value="DNA_ligase_ATP-dep_C"/>
</dbReference>
<evidence type="ECO:0000256" key="4">
    <source>
        <dbReference type="ARBA" id="ARBA00022705"/>
    </source>
</evidence>
<dbReference type="SUPFAM" id="SSF117018">
    <property type="entry name" value="ATP-dependent DNA ligase DNA-binding domain"/>
    <property type="match status" value="1"/>
</dbReference>
<dbReference type="Pfam" id="PF04679">
    <property type="entry name" value="DNA_ligase_A_C"/>
    <property type="match status" value="1"/>
</dbReference>
<evidence type="ECO:0000256" key="7">
    <source>
        <dbReference type="ARBA" id="ARBA00023242"/>
    </source>
</evidence>
<keyword evidence="9" id="KW-0233">DNA recombination</keyword>
<sequence length="851" mass="95433">MSSSKRRIDRTSPSTNSKRRKNAQSRLDSFFSGTSTPDKVRTSTSSSKVNIAEDTEIIDVDLLDDEEHEHERTSLLVTPTSDSSSAKSRNTPVSFIQTGRQDGLAIVEQTAQYTPLDIDPLMFTPTSNPIVSQSKDTPYSFLAHALSTINSTRSRIAILNTLTNTFRTILVHHPHSLLPALYLLSNTLSPPYTALELNIGPSVISQAIQQVSGLTRGSLRKLYTSTGDPGDVAFMAKSTTRTLIPHPPLFVNSVYNSLLKIASCKGSGAIKEKQKIIEKLLVSAKGEEIRYLVRTLSQNLRVGAVRTTLLTALARSLVLNPLVPCKDSSLDEPPKDLHSSQPMETVSKKNANAIELSRDELSSKFRSAEHLIRKIFVQHPSYDHIVGALLEGELEELPQRVPLTVGIPLYPALGSPIRSFGEIYERLNDMSFSAELKYDGQRAQIHTSRESDGHIDVRVFSRHLEDMTSKYPDIIGLMQALLAKHTETQSFILDSEIVAIDRATGSLKSFQALSGRARKDVSLEQVEVPVGVFAFDLLYLDGEVLLSRPFRSRRSLLRNRFSSFIPENERLARFQHVESCDSEEGQKQLQIFWEKAVSRHDTEGLMIKLLDHEIRSEESRKKPLSAVYDADKRTFSWMKLKKDYVSGLGDSLDLIPIGAWYGNGRKVNWWSPILLGIWDADQGHPVAICKCMSGFTDTFYKTLSDRYSLEDPSNCSKSRLWECEFGGQYRMLLIPNIMASALAHYRCMTGFKPDVYFKPEMVWEIRGADITISPVSVAARHLTSSNKGLSLRFPRFIQIREDKTLSQASDASFLATLWRNQQGTKEEQDDELIDVDIDSAGEYSEMDDDIQ</sequence>
<dbReference type="PROSITE" id="PS00697">
    <property type="entry name" value="DNA_LIGASE_A1"/>
    <property type="match status" value="1"/>
</dbReference>
<organism evidence="13 14">
    <name type="scientific">Lentinula raphanica</name>
    <dbReference type="NCBI Taxonomy" id="153919"/>
    <lineage>
        <taxon>Eukaryota</taxon>
        <taxon>Fungi</taxon>
        <taxon>Dikarya</taxon>
        <taxon>Basidiomycota</taxon>
        <taxon>Agaricomycotina</taxon>
        <taxon>Agaricomycetes</taxon>
        <taxon>Agaricomycetidae</taxon>
        <taxon>Agaricales</taxon>
        <taxon>Marasmiineae</taxon>
        <taxon>Omphalotaceae</taxon>
        <taxon>Lentinula</taxon>
    </lineage>
</organism>
<dbReference type="GO" id="GO:0005524">
    <property type="term" value="F:ATP binding"/>
    <property type="evidence" value="ECO:0007669"/>
    <property type="project" value="UniProtKB-KW"/>
</dbReference>